<accession>B7Q0J6</accession>
<reference evidence="3" key="2">
    <citation type="submission" date="2020-05" db="UniProtKB">
        <authorList>
            <consortium name="EnsemblMetazoa"/>
        </authorList>
    </citation>
    <scope>IDENTIFICATION</scope>
    <source>
        <strain evidence="3">wikel</strain>
    </source>
</reference>
<protein>
    <recommendedName>
        <fullName evidence="5">Secreted protein</fullName>
    </recommendedName>
</protein>
<keyword evidence="1" id="KW-0732">Signal</keyword>
<evidence type="ECO:0008006" key="5">
    <source>
        <dbReference type="Google" id="ProtNLM"/>
    </source>
</evidence>
<proteinExistence type="predicted"/>
<dbReference type="EnsemblMetazoa" id="ISCW010308-RA">
    <property type="protein sequence ID" value="ISCW010308-PA"/>
    <property type="gene ID" value="ISCW010308"/>
</dbReference>
<dbReference type="VEuPathDB" id="VectorBase:ISCW010308"/>
<evidence type="ECO:0000256" key="1">
    <source>
        <dbReference type="SAM" id="SignalP"/>
    </source>
</evidence>
<feature type="chain" id="PRO_5014568185" description="Secreted protein" evidence="1">
    <location>
        <begin position="26"/>
        <end position="187"/>
    </location>
</feature>
<reference evidence="2 4" key="1">
    <citation type="submission" date="2008-03" db="EMBL/GenBank/DDBJ databases">
        <title>Annotation of Ixodes scapularis.</title>
        <authorList>
            <consortium name="Ixodes scapularis Genome Project Consortium"/>
            <person name="Caler E."/>
            <person name="Hannick L.I."/>
            <person name="Bidwell S."/>
            <person name="Joardar V."/>
            <person name="Thiagarajan M."/>
            <person name="Amedeo P."/>
            <person name="Galinsky K.J."/>
            <person name="Schobel S."/>
            <person name="Inman J."/>
            <person name="Hostetler J."/>
            <person name="Miller J."/>
            <person name="Hammond M."/>
            <person name="Megy K."/>
            <person name="Lawson D."/>
            <person name="Kodira C."/>
            <person name="Sutton G."/>
            <person name="Meyer J."/>
            <person name="Hill C.A."/>
            <person name="Birren B."/>
            <person name="Nene V."/>
            <person name="Collins F."/>
            <person name="Alarcon-Chaidez F."/>
            <person name="Wikel S."/>
            <person name="Strausberg R."/>
        </authorList>
    </citation>
    <scope>NUCLEOTIDE SEQUENCE [LARGE SCALE GENOMIC DNA]</scope>
    <source>
        <strain evidence="4">Wikel</strain>
        <strain evidence="2">Wikel colony</strain>
    </source>
</reference>
<dbReference type="EMBL" id="ABJB010196688">
    <property type="status" value="NOT_ANNOTATED_CDS"/>
    <property type="molecule type" value="Genomic_DNA"/>
</dbReference>
<dbReference type="Proteomes" id="UP000001555">
    <property type="component" value="Unassembled WGS sequence"/>
</dbReference>
<sequence>MSAPIFVWSLCLVLAACHYVQNASAILAPEKVKDCDEERFSNERERCDFGIKLRLLVSHGDALVGCAALDSYKMCLAELVGQTMCGQREFLLKELEPMRLYLLQNNVRTVSAYYDCLNALLGTASCQQSPLLMKHADYFPTVLTRKYRAACEEELSLTAMRIIDSVQGECFARSHLDFVERPEALLV</sequence>
<name>B7Q0J6_IXOSC</name>
<dbReference type="AlphaFoldDB" id="B7Q0J6"/>
<dbReference type="HOGENOM" id="CLU_1449237_0_0_1"/>
<evidence type="ECO:0000313" key="4">
    <source>
        <dbReference type="Proteomes" id="UP000001555"/>
    </source>
</evidence>
<evidence type="ECO:0000313" key="2">
    <source>
        <dbReference type="EMBL" id="EEC12368.1"/>
    </source>
</evidence>
<dbReference type="PaxDb" id="6945-B7Q0J6"/>
<dbReference type="InParanoid" id="B7Q0J6"/>
<dbReference type="EMBL" id="DS832857">
    <property type="protein sequence ID" value="EEC12368.1"/>
    <property type="molecule type" value="Genomic_DNA"/>
</dbReference>
<feature type="signal peptide" evidence="1">
    <location>
        <begin position="1"/>
        <end position="25"/>
    </location>
</feature>
<dbReference type="EMBL" id="ABJB011002612">
    <property type="status" value="NOT_ANNOTATED_CDS"/>
    <property type="molecule type" value="Genomic_DNA"/>
</dbReference>
<organism>
    <name type="scientific">Ixodes scapularis</name>
    <name type="common">Black-legged tick</name>
    <name type="synonym">Deer tick</name>
    <dbReference type="NCBI Taxonomy" id="6945"/>
    <lineage>
        <taxon>Eukaryota</taxon>
        <taxon>Metazoa</taxon>
        <taxon>Ecdysozoa</taxon>
        <taxon>Arthropoda</taxon>
        <taxon>Chelicerata</taxon>
        <taxon>Arachnida</taxon>
        <taxon>Acari</taxon>
        <taxon>Parasitiformes</taxon>
        <taxon>Ixodida</taxon>
        <taxon>Ixodoidea</taxon>
        <taxon>Ixodidae</taxon>
        <taxon>Ixodinae</taxon>
        <taxon>Ixodes</taxon>
    </lineage>
</organism>
<keyword evidence="4" id="KW-1185">Reference proteome</keyword>
<evidence type="ECO:0000313" key="3">
    <source>
        <dbReference type="EnsemblMetazoa" id="ISCW010308-PA"/>
    </source>
</evidence>
<dbReference type="VEuPathDB" id="VectorBase:ISCI010308"/>
<gene>
    <name evidence="2" type="ORF">IscW_ISCW010308</name>
</gene>